<protein>
    <submittedName>
        <fullName evidence="1">Uncharacterized protein</fullName>
    </submittedName>
</protein>
<proteinExistence type="predicted"/>
<sequence>MKRNRKIVQVELNTDEWLPLSRYAAKEKRSIRGIAKEQLMPLIQEAKRKFPRQPINASPSIDDIH</sequence>
<dbReference type="AlphaFoldDB" id="A0A517VYH3"/>
<evidence type="ECO:0000313" key="2">
    <source>
        <dbReference type="Proteomes" id="UP000318704"/>
    </source>
</evidence>
<evidence type="ECO:0000313" key="1">
    <source>
        <dbReference type="EMBL" id="QDT98043.1"/>
    </source>
</evidence>
<dbReference type="Proteomes" id="UP000318704">
    <property type="component" value="Chromosome"/>
</dbReference>
<dbReference type="RefSeq" id="WP_144986378.1">
    <property type="nucleotide sequence ID" value="NZ_CP037920.1"/>
</dbReference>
<accession>A0A517VYH3</accession>
<dbReference type="EMBL" id="CP037920">
    <property type="protein sequence ID" value="QDT98043.1"/>
    <property type="molecule type" value="Genomic_DNA"/>
</dbReference>
<organism evidence="1 2">
    <name type="scientific">Gimesia aquarii</name>
    <dbReference type="NCBI Taxonomy" id="2527964"/>
    <lineage>
        <taxon>Bacteria</taxon>
        <taxon>Pseudomonadati</taxon>
        <taxon>Planctomycetota</taxon>
        <taxon>Planctomycetia</taxon>
        <taxon>Planctomycetales</taxon>
        <taxon>Planctomycetaceae</taxon>
        <taxon>Gimesia</taxon>
    </lineage>
</organism>
<name>A0A517VYH3_9PLAN</name>
<dbReference type="KEGG" id="gaw:V144x_35270"/>
<gene>
    <name evidence="1" type="ORF">V144x_35270</name>
</gene>
<reference evidence="1 2" key="1">
    <citation type="submission" date="2019-03" db="EMBL/GenBank/DDBJ databases">
        <title>Deep-cultivation of Planctomycetes and their phenomic and genomic characterization uncovers novel biology.</title>
        <authorList>
            <person name="Wiegand S."/>
            <person name="Jogler M."/>
            <person name="Boedeker C."/>
            <person name="Pinto D."/>
            <person name="Vollmers J."/>
            <person name="Rivas-Marin E."/>
            <person name="Kohn T."/>
            <person name="Peeters S.H."/>
            <person name="Heuer A."/>
            <person name="Rast P."/>
            <person name="Oberbeckmann S."/>
            <person name="Bunk B."/>
            <person name="Jeske O."/>
            <person name="Meyerdierks A."/>
            <person name="Storesund J.E."/>
            <person name="Kallscheuer N."/>
            <person name="Luecker S."/>
            <person name="Lage O.M."/>
            <person name="Pohl T."/>
            <person name="Merkel B.J."/>
            <person name="Hornburger P."/>
            <person name="Mueller R.-W."/>
            <person name="Bruemmer F."/>
            <person name="Labrenz M."/>
            <person name="Spormann A.M."/>
            <person name="Op den Camp H."/>
            <person name="Overmann J."/>
            <person name="Amann R."/>
            <person name="Jetten M.S.M."/>
            <person name="Mascher T."/>
            <person name="Medema M.H."/>
            <person name="Devos D.P."/>
            <person name="Kaster A.-K."/>
            <person name="Ovreas L."/>
            <person name="Rohde M."/>
            <person name="Galperin M.Y."/>
            <person name="Jogler C."/>
        </authorList>
    </citation>
    <scope>NUCLEOTIDE SEQUENCE [LARGE SCALE GENOMIC DNA]</scope>
    <source>
        <strain evidence="1 2">V144</strain>
    </source>
</reference>